<name>A0A644TLD6_9ZZZZ</name>
<evidence type="ECO:0000256" key="3">
    <source>
        <dbReference type="ARBA" id="ARBA00022475"/>
    </source>
</evidence>
<accession>A0A644TLD6</accession>
<reference evidence="9" key="1">
    <citation type="submission" date="2019-08" db="EMBL/GenBank/DDBJ databases">
        <authorList>
            <person name="Kucharzyk K."/>
            <person name="Murdoch R.W."/>
            <person name="Higgins S."/>
            <person name="Loffler F."/>
        </authorList>
    </citation>
    <scope>NUCLEOTIDE SEQUENCE</scope>
</reference>
<keyword evidence="2" id="KW-0813">Transport</keyword>
<dbReference type="NCBIfam" id="TIGR01726">
    <property type="entry name" value="HEQRo_perm_3TM"/>
    <property type="match status" value="1"/>
</dbReference>
<feature type="domain" description="ABC transmembrane type-1" evidence="8">
    <location>
        <begin position="18"/>
        <end position="204"/>
    </location>
</feature>
<dbReference type="GO" id="GO:0006865">
    <property type="term" value="P:amino acid transport"/>
    <property type="evidence" value="ECO:0007669"/>
    <property type="project" value="TreeGrafter"/>
</dbReference>
<dbReference type="InterPro" id="IPR010065">
    <property type="entry name" value="AA_ABC_transptr_permease_3TM"/>
</dbReference>
<evidence type="ECO:0000256" key="4">
    <source>
        <dbReference type="ARBA" id="ARBA00022692"/>
    </source>
</evidence>
<dbReference type="EMBL" id="VSSQ01000035">
    <property type="protein sequence ID" value="MPL67142.1"/>
    <property type="molecule type" value="Genomic_DNA"/>
</dbReference>
<dbReference type="GO" id="GO:0043190">
    <property type="term" value="C:ATP-binding cassette (ABC) transporter complex"/>
    <property type="evidence" value="ECO:0007669"/>
    <property type="project" value="InterPro"/>
</dbReference>
<dbReference type="GO" id="GO:0022857">
    <property type="term" value="F:transmembrane transporter activity"/>
    <property type="evidence" value="ECO:0007669"/>
    <property type="project" value="InterPro"/>
</dbReference>
<evidence type="ECO:0000259" key="8">
    <source>
        <dbReference type="PROSITE" id="PS50928"/>
    </source>
</evidence>
<evidence type="ECO:0000256" key="7">
    <source>
        <dbReference type="SAM" id="Phobius"/>
    </source>
</evidence>
<evidence type="ECO:0000313" key="9">
    <source>
        <dbReference type="EMBL" id="MPL67142.1"/>
    </source>
</evidence>
<dbReference type="AlphaFoldDB" id="A0A644TLD6"/>
<keyword evidence="4 7" id="KW-0812">Transmembrane</keyword>
<evidence type="ECO:0000256" key="5">
    <source>
        <dbReference type="ARBA" id="ARBA00022989"/>
    </source>
</evidence>
<dbReference type="InterPro" id="IPR035906">
    <property type="entry name" value="MetI-like_sf"/>
</dbReference>
<evidence type="ECO:0000256" key="1">
    <source>
        <dbReference type="ARBA" id="ARBA00004651"/>
    </source>
</evidence>
<gene>
    <name evidence="9" type="primary">glnP_1</name>
    <name evidence="9" type="ORF">SDC9_12832</name>
</gene>
<evidence type="ECO:0000256" key="6">
    <source>
        <dbReference type="ARBA" id="ARBA00023136"/>
    </source>
</evidence>
<feature type="transmembrane region" description="Helical" evidence="7">
    <location>
        <begin position="82"/>
        <end position="101"/>
    </location>
</feature>
<dbReference type="InterPro" id="IPR000515">
    <property type="entry name" value="MetI-like"/>
</dbReference>
<feature type="transmembrane region" description="Helical" evidence="7">
    <location>
        <begin position="182"/>
        <end position="200"/>
    </location>
</feature>
<comment type="caution">
    <text evidence="9">The sequence shown here is derived from an EMBL/GenBank/DDBJ whole genome shotgun (WGS) entry which is preliminary data.</text>
</comment>
<dbReference type="SUPFAM" id="SSF161098">
    <property type="entry name" value="MetI-like"/>
    <property type="match status" value="1"/>
</dbReference>
<comment type="subcellular location">
    <subcellularLocation>
        <location evidence="1">Cell membrane</location>
        <topology evidence="1">Multi-pass membrane protein</topology>
    </subcellularLocation>
</comment>
<feature type="transmembrane region" description="Helical" evidence="7">
    <location>
        <begin position="20"/>
        <end position="44"/>
    </location>
</feature>
<dbReference type="InterPro" id="IPR043429">
    <property type="entry name" value="ArtM/GltK/GlnP/TcyL/YhdX-like"/>
</dbReference>
<evidence type="ECO:0000256" key="2">
    <source>
        <dbReference type="ARBA" id="ARBA00022448"/>
    </source>
</evidence>
<keyword evidence="5 7" id="KW-1133">Transmembrane helix</keyword>
<dbReference type="PROSITE" id="PS50928">
    <property type="entry name" value="ABC_TM1"/>
    <property type="match status" value="1"/>
</dbReference>
<proteinExistence type="predicted"/>
<dbReference type="CDD" id="cd06261">
    <property type="entry name" value="TM_PBP2"/>
    <property type="match status" value="1"/>
</dbReference>
<dbReference type="PANTHER" id="PTHR30614">
    <property type="entry name" value="MEMBRANE COMPONENT OF AMINO ACID ABC TRANSPORTER"/>
    <property type="match status" value="1"/>
</dbReference>
<dbReference type="Pfam" id="PF00528">
    <property type="entry name" value="BPD_transp_1"/>
    <property type="match status" value="1"/>
</dbReference>
<keyword evidence="3" id="KW-1003">Cell membrane</keyword>
<keyword evidence="6 7" id="KW-0472">Membrane</keyword>
<dbReference type="Gene3D" id="1.10.3720.10">
    <property type="entry name" value="MetI-like"/>
    <property type="match status" value="1"/>
</dbReference>
<dbReference type="PANTHER" id="PTHR30614:SF41">
    <property type="entry name" value="INNER MEMBRANE AMINO-ACID ABC TRANSPORTER PERMEASE PROTEIN YHDY"/>
    <property type="match status" value="1"/>
</dbReference>
<organism evidence="9">
    <name type="scientific">bioreactor metagenome</name>
    <dbReference type="NCBI Taxonomy" id="1076179"/>
    <lineage>
        <taxon>unclassified sequences</taxon>
        <taxon>metagenomes</taxon>
        <taxon>ecological metagenomes</taxon>
    </lineage>
</organism>
<protein>
    <submittedName>
        <fullName evidence="9">Putative glutamine ABC transporter permease protein GlnP</fullName>
    </submittedName>
</protein>
<sequence>MVSDLMNVYLIKFLLEGLVVTLEISFFSIVFSVILGTLMGIVRYLNIPILKPLSNIYVDIVRNIPCLLFILVARFTTPLNPTLSGIAAMSFFTGAIMSEIIRGGLNSLSKGQIEAALSQGMSTFQIIRYIVLPQAYRNIIPPMMSQFTTVIKDSAFVWAVGTEELTGRGMILIGKYGSTGQVFTIFAAVAGLYFIVNYTLSHFARKQHNKMAVRSY</sequence>